<gene>
    <name evidence="4" type="ORF">B5D82_15040</name>
    <name evidence="5" type="ORF">B5D82_15065</name>
</gene>
<dbReference type="AlphaFoldDB" id="A0A222GAQ7"/>
<feature type="domain" description="Integrase catalytic" evidence="3">
    <location>
        <begin position="220"/>
        <end position="383"/>
    </location>
</feature>
<feature type="coiled-coil region" evidence="2">
    <location>
        <begin position="61"/>
        <end position="88"/>
    </location>
</feature>
<dbReference type="InterPro" id="IPR036397">
    <property type="entry name" value="RNaseH_sf"/>
</dbReference>
<dbReference type="GO" id="GO:0006313">
    <property type="term" value="P:DNA transposition"/>
    <property type="evidence" value="ECO:0007669"/>
    <property type="project" value="InterPro"/>
</dbReference>
<dbReference type="GO" id="GO:0015074">
    <property type="term" value="P:DNA integration"/>
    <property type="evidence" value="ECO:0007669"/>
    <property type="project" value="InterPro"/>
</dbReference>
<dbReference type="EMBL" id="CP020465">
    <property type="protein sequence ID" value="ASP48969.1"/>
    <property type="molecule type" value="Genomic_DNA"/>
</dbReference>
<dbReference type="KEGG" id="cber:B5D82_15065"/>
<comment type="similarity">
    <text evidence="1">Belongs to the transposase 8 family.</text>
</comment>
<evidence type="ECO:0000313" key="6">
    <source>
        <dbReference type="Proteomes" id="UP000202259"/>
    </source>
</evidence>
<dbReference type="Pfam" id="PF13333">
    <property type="entry name" value="rve_2"/>
    <property type="match status" value="1"/>
</dbReference>
<dbReference type="GO" id="GO:0003677">
    <property type="term" value="F:DNA binding"/>
    <property type="evidence" value="ECO:0007669"/>
    <property type="project" value="InterPro"/>
</dbReference>
<dbReference type="GO" id="GO:0004803">
    <property type="term" value="F:transposase activity"/>
    <property type="evidence" value="ECO:0007669"/>
    <property type="project" value="InterPro"/>
</dbReference>
<dbReference type="Gene3D" id="3.30.420.10">
    <property type="entry name" value="Ribonuclease H-like superfamily/Ribonuclease H"/>
    <property type="match status" value="1"/>
</dbReference>
<dbReference type="OrthoDB" id="9810995at2"/>
<dbReference type="NCBIfam" id="NF033516">
    <property type="entry name" value="transpos_IS3"/>
    <property type="match status" value="1"/>
</dbReference>
<dbReference type="KEGG" id="cber:B5D82_15040"/>
<dbReference type="InterPro" id="IPR009057">
    <property type="entry name" value="Homeodomain-like_sf"/>
</dbReference>
<keyword evidence="2" id="KW-0175">Coiled coil</keyword>
<evidence type="ECO:0000313" key="4">
    <source>
        <dbReference type="EMBL" id="ASP48969.1"/>
    </source>
</evidence>
<dbReference type="PROSITE" id="PS50994">
    <property type="entry name" value="INTEGRASE"/>
    <property type="match status" value="1"/>
</dbReference>
<proteinExistence type="inferred from homology"/>
<organism evidence="4 6">
    <name type="scientific">Cognaticolwellia beringensis</name>
    <dbReference type="NCBI Taxonomy" id="1967665"/>
    <lineage>
        <taxon>Bacteria</taxon>
        <taxon>Pseudomonadati</taxon>
        <taxon>Pseudomonadota</taxon>
        <taxon>Gammaproteobacteria</taxon>
        <taxon>Alteromonadales</taxon>
        <taxon>Colwelliaceae</taxon>
        <taxon>Cognaticolwellia</taxon>
    </lineage>
</organism>
<dbReference type="InterPro" id="IPR002514">
    <property type="entry name" value="Transposase_8"/>
</dbReference>
<name>A0A222GAQ7_9GAMM</name>
<dbReference type="InterPro" id="IPR025948">
    <property type="entry name" value="HTH-like_dom"/>
</dbReference>
<accession>A0A222GAQ7</accession>
<dbReference type="Pfam" id="PF01527">
    <property type="entry name" value="HTH_Tnp_1"/>
    <property type="match status" value="1"/>
</dbReference>
<dbReference type="InterPro" id="IPR048020">
    <property type="entry name" value="Transpos_IS3"/>
</dbReference>
<dbReference type="Proteomes" id="UP000202259">
    <property type="component" value="Chromosome"/>
</dbReference>
<dbReference type="PANTHER" id="PTHR46889">
    <property type="entry name" value="TRANSPOSASE INSF FOR INSERTION SEQUENCE IS3B-RELATED"/>
    <property type="match status" value="1"/>
</dbReference>
<evidence type="ECO:0000256" key="2">
    <source>
        <dbReference type="SAM" id="Coils"/>
    </source>
</evidence>
<evidence type="ECO:0000256" key="1">
    <source>
        <dbReference type="ARBA" id="ARBA00009964"/>
    </source>
</evidence>
<keyword evidence="6" id="KW-1185">Reference proteome</keyword>
<evidence type="ECO:0000259" key="3">
    <source>
        <dbReference type="PROSITE" id="PS50994"/>
    </source>
</evidence>
<reference evidence="4 6" key="1">
    <citation type="submission" date="2017-08" db="EMBL/GenBank/DDBJ databases">
        <title>Complete genome of Colwellia sp. NB097-1, a psychrophile bacterium ioslated from Bering Sea.</title>
        <authorList>
            <person name="Chen X."/>
        </authorList>
    </citation>
    <scope>NUCLEOTIDE SEQUENCE [LARGE SCALE GENOMIC DNA]</scope>
    <source>
        <strain evidence="4 6">NB097-1</strain>
    </source>
</reference>
<dbReference type="EMBL" id="CP020465">
    <property type="protein sequence ID" value="ASP48973.1"/>
    <property type="molecule type" value="Genomic_DNA"/>
</dbReference>
<dbReference type="PANTHER" id="PTHR46889:SF4">
    <property type="entry name" value="TRANSPOSASE INSO FOR INSERTION SEQUENCE ELEMENT IS911B-RELATED"/>
    <property type="match status" value="1"/>
</dbReference>
<dbReference type="InterPro" id="IPR012337">
    <property type="entry name" value="RNaseH-like_sf"/>
</dbReference>
<dbReference type="Pfam" id="PF00665">
    <property type="entry name" value="rve"/>
    <property type="match status" value="1"/>
</dbReference>
<dbReference type="InterPro" id="IPR001584">
    <property type="entry name" value="Integrase_cat-core"/>
</dbReference>
<sequence>MKNRKTYSKEFKLDAIALVRDQNYAVAEAARNLDVSAQVLGRWIKEAENDDGHAFRGNGKLTPEQDEIRKLKAQVKRLEMERENIKKSDGLLCKRNEVKYSFVTQHKKIWPVILMCRVLGIKSNNYYSYQKRKAQRPIDTTHQEMLKWVKDIAKFSDNTYGERRIQKALNALSFPVSRRKTAQLMKEANVWVRYKKKYKATTNSEHNKPVYANELEQDFDVQQPNQAWVQDITYIWTSEGWLYLAIVIDLYSRKVVGWSMGSRMKAQLVCDALTMAMWQRKAKAGLIVHSDQGVQYASHQYRRILKLHGFVGSMSKKGCCWDNAVAESFFGSLKQERVHWRNYRTRYAAQQDVLNYIAMWYNSKRMHSYLGYQNPNEFECKERELKKVA</sequence>
<dbReference type="Gene3D" id="1.10.10.60">
    <property type="entry name" value="Homeodomain-like"/>
    <property type="match status" value="1"/>
</dbReference>
<dbReference type="InterPro" id="IPR050900">
    <property type="entry name" value="Transposase_IS3/IS150/IS904"/>
</dbReference>
<evidence type="ECO:0000313" key="5">
    <source>
        <dbReference type="EMBL" id="ASP48973.1"/>
    </source>
</evidence>
<protein>
    <submittedName>
        <fullName evidence="4">IS3 family transposase</fullName>
    </submittedName>
</protein>
<dbReference type="RefSeq" id="WP_094122814.1">
    <property type="nucleotide sequence ID" value="NZ_CP020465.1"/>
</dbReference>
<dbReference type="SUPFAM" id="SSF53098">
    <property type="entry name" value="Ribonuclease H-like"/>
    <property type="match status" value="1"/>
</dbReference>
<dbReference type="SUPFAM" id="SSF46689">
    <property type="entry name" value="Homeodomain-like"/>
    <property type="match status" value="1"/>
</dbReference>
<dbReference type="Pfam" id="PF13276">
    <property type="entry name" value="HTH_21"/>
    <property type="match status" value="1"/>
</dbReference>